<evidence type="ECO:0000256" key="1">
    <source>
        <dbReference type="SAM" id="MobiDB-lite"/>
    </source>
</evidence>
<dbReference type="EMBL" id="KL511870">
    <property type="protein sequence ID" value="KFO86690.1"/>
    <property type="molecule type" value="Genomic_DNA"/>
</dbReference>
<evidence type="ECO:0000313" key="3">
    <source>
        <dbReference type="Proteomes" id="UP000054064"/>
    </source>
</evidence>
<keyword evidence="3" id="KW-1185">Reference proteome</keyword>
<reference evidence="2 3" key="1">
    <citation type="submission" date="2014-04" db="EMBL/GenBank/DDBJ databases">
        <title>Genome evolution of avian class.</title>
        <authorList>
            <person name="Zhang G."/>
            <person name="Li C."/>
        </authorList>
    </citation>
    <scope>NUCLEOTIDE SEQUENCE [LARGE SCALE GENOMIC DNA]</scope>
    <source>
        <strain evidence="2">BGI_N320</strain>
    </source>
</reference>
<feature type="non-terminal residue" evidence="2">
    <location>
        <position position="1"/>
    </location>
</feature>
<name>A0A091GW92_BUCRH</name>
<proteinExistence type="predicted"/>
<feature type="region of interest" description="Disordered" evidence="1">
    <location>
        <begin position="1"/>
        <end position="22"/>
    </location>
</feature>
<feature type="compositionally biased region" description="Acidic residues" evidence="1">
    <location>
        <begin position="87"/>
        <end position="97"/>
    </location>
</feature>
<evidence type="ECO:0000313" key="2">
    <source>
        <dbReference type="EMBL" id="KFO86690.1"/>
    </source>
</evidence>
<gene>
    <name evidence="2" type="ORF">N320_06138</name>
</gene>
<dbReference type="AlphaFoldDB" id="A0A091GW92"/>
<protein>
    <submittedName>
        <fullName evidence="2">Uncharacterized protein</fullName>
    </submittedName>
</protein>
<organism evidence="2 3">
    <name type="scientific">Buceros rhinoceros silvestris</name>
    <dbReference type="NCBI Taxonomy" id="175836"/>
    <lineage>
        <taxon>Eukaryota</taxon>
        <taxon>Metazoa</taxon>
        <taxon>Chordata</taxon>
        <taxon>Craniata</taxon>
        <taxon>Vertebrata</taxon>
        <taxon>Euteleostomi</taxon>
        <taxon>Archelosauria</taxon>
        <taxon>Archosauria</taxon>
        <taxon>Dinosauria</taxon>
        <taxon>Saurischia</taxon>
        <taxon>Theropoda</taxon>
        <taxon>Coelurosauria</taxon>
        <taxon>Aves</taxon>
        <taxon>Neognathae</taxon>
        <taxon>Neoaves</taxon>
        <taxon>Telluraves</taxon>
        <taxon>Coraciimorphae</taxon>
        <taxon>Bucerotiformes</taxon>
        <taxon>Bucerotidae</taxon>
        <taxon>Buceros</taxon>
    </lineage>
</organism>
<feature type="region of interest" description="Disordered" evidence="1">
    <location>
        <begin position="87"/>
        <end position="130"/>
    </location>
</feature>
<feature type="non-terminal residue" evidence="2">
    <location>
        <position position="142"/>
    </location>
</feature>
<sequence>PPAAPLHEMDDENGAGGPHSQPQHEVKCHHYPCCLSQLFWHDLGAIDHDQCPQVAVAQTQQRCEDHWVDILVEDHCPDVSPGLVVAEDEEREEDCPKEDEGRQQLALGAGHLDPGSDLPPTPISKVVQKETGERCKVLGAPQ</sequence>
<dbReference type="Proteomes" id="UP000054064">
    <property type="component" value="Unassembled WGS sequence"/>
</dbReference>
<accession>A0A091GW92</accession>